<dbReference type="InterPro" id="IPR042098">
    <property type="entry name" value="TauD-like_sf"/>
</dbReference>
<evidence type="ECO:0000256" key="2">
    <source>
        <dbReference type="ARBA" id="ARBA00022723"/>
    </source>
</evidence>
<name>A0A515DGE2_9BURK</name>
<gene>
    <name evidence="7" type="primary">tauD</name>
    <name evidence="7" type="ORF">EUB48_20680</name>
</gene>
<dbReference type="Proteomes" id="UP000316798">
    <property type="component" value="Chromosome"/>
</dbReference>
<protein>
    <submittedName>
        <fullName evidence="7">Taurine dioxygenase</fullName>
        <ecNumber evidence="7">1.14.11.17</ecNumber>
    </submittedName>
</protein>
<keyword evidence="5" id="KW-0408">Iron</keyword>
<feature type="domain" description="TauD/TfdA-like" evidence="6">
    <location>
        <begin position="18"/>
        <end position="277"/>
    </location>
</feature>
<dbReference type="KEGG" id="rhf:EUB48_20680"/>
<evidence type="ECO:0000256" key="4">
    <source>
        <dbReference type="ARBA" id="ARBA00023002"/>
    </source>
</evidence>
<dbReference type="PANTHER" id="PTHR30468:SF1">
    <property type="entry name" value="ALPHA-KETOGLUTARATE-DEPENDENT SULFONATE DIOXYGENASE"/>
    <property type="match status" value="1"/>
</dbReference>
<reference evidence="7 8" key="1">
    <citation type="submission" date="2019-01" db="EMBL/GenBank/DDBJ databases">
        <title>Genomic insights into a novel species Rhodoferax sp.</title>
        <authorList>
            <person name="Jin L."/>
        </authorList>
    </citation>
    <scope>NUCLEOTIDE SEQUENCE [LARGE SCALE GENOMIC DNA]</scope>
    <source>
        <strain evidence="7 8">CHu59-6-5</strain>
    </source>
</reference>
<dbReference type="AlphaFoldDB" id="A0A515DGE2"/>
<evidence type="ECO:0000256" key="1">
    <source>
        <dbReference type="ARBA" id="ARBA00005896"/>
    </source>
</evidence>
<dbReference type="GO" id="GO:0046872">
    <property type="term" value="F:metal ion binding"/>
    <property type="evidence" value="ECO:0007669"/>
    <property type="project" value="UniProtKB-KW"/>
</dbReference>
<keyword evidence="2" id="KW-0479">Metal-binding</keyword>
<evidence type="ECO:0000256" key="3">
    <source>
        <dbReference type="ARBA" id="ARBA00022964"/>
    </source>
</evidence>
<accession>A0A515DGE2</accession>
<dbReference type="InterPro" id="IPR003819">
    <property type="entry name" value="TauD/TfdA-like"/>
</dbReference>
<evidence type="ECO:0000259" key="6">
    <source>
        <dbReference type="Pfam" id="PF02668"/>
    </source>
</evidence>
<keyword evidence="3 7" id="KW-0223">Dioxygenase</keyword>
<proteinExistence type="inferred from homology"/>
<dbReference type="Gene3D" id="3.60.130.10">
    <property type="entry name" value="Clavaminate synthase-like"/>
    <property type="match status" value="1"/>
</dbReference>
<evidence type="ECO:0000313" key="7">
    <source>
        <dbReference type="EMBL" id="QDL39470.1"/>
    </source>
</evidence>
<organism evidence="7 8">
    <name type="scientific">Rhodoferax sediminis</name>
    <dbReference type="NCBI Taxonomy" id="2509614"/>
    <lineage>
        <taxon>Bacteria</taxon>
        <taxon>Pseudomonadati</taxon>
        <taxon>Pseudomonadota</taxon>
        <taxon>Betaproteobacteria</taxon>
        <taxon>Burkholderiales</taxon>
        <taxon>Comamonadaceae</taxon>
        <taxon>Rhodoferax</taxon>
    </lineage>
</organism>
<dbReference type="InterPro" id="IPR051323">
    <property type="entry name" value="AtsK-like"/>
</dbReference>
<keyword evidence="8" id="KW-1185">Reference proteome</keyword>
<dbReference type="EMBL" id="CP035503">
    <property type="protein sequence ID" value="QDL39470.1"/>
    <property type="molecule type" value="Genomic_DNA"/>
</dbReference>
<dbReference type="OrthoDB" id="581608at2"/>
<evidence type="ECO:0000256" key="5">
    <source>
        <dbReference type="ARBA" id="ARBA00023004"/>
    </source>
</evidence>
<comment type="similarity">
    <text evidence="1">Belongs to the TfdA dioxygenase family.</text>
</comment>
<keyword evidence="4 7" id="KW-0560">Oxidoreductase</keyword>
<dbReference type="EC" id="1.14.11.17" evidence="7"/>
<dbReference type="Pfam" id="PF02668">
    <property type="entry name" value="TauD"/>
    <property type="match status" value="1"/>
</dbReference>
<dbReference type="GO" id="GO:0000908">
    <property type="term" value="F:taurine dioxygenase activity"/>
    <property type="evidence" value="ECO:0007669"/>
    <property type="project" value="UniProtKB-EC"/>
</dbReference>
<dbReference type="SUPFAM" id="SSF51197">
    <property type="entry name" value="Clavaminate synthase-like"/>
    <property type="match status" value="1"/>
</dbReference>
<dbReference type="PANTHER" id="PTHR30468">
    <property type="entry name" value="ALPHA-KETOGLUTARATE-DEPENDENT SULFONATE DIOXYGENASE"/>
    <property type="match status" value="1"/>
</dbReference>
<evidence type="ECO:0000313" key="8">
    <source>
        <dbReference type="Proteomes" id="UP000316798"/>
    </source>
</evidence>
<sequence>MRGTAKGSNAMKFRHIEVTRMTPTIGALISGVDLNAVKNPAVYDEIRNALWDNKVIFFRKQPLTPQAHLALGRAFGEMERHEFFPHVDGHPEIQTIANTGKKSPDTDRWHADCTFREKPNAVSILRAVEIPPEGGDTLWACMNTAYEALDEPMKKMLLELDAEHDISYAFRRMGYTGEARQLDATNPPYIHPVVINHPVTGKLCLFVNSIWTKRFTNLIDRYGESLLKLLNEWVMKPDFQVRFRWEQDSIAIWDNMATQHYAVFDYAGHNRRMHRVTCEPTKVRLNARPEASRPAPIAHFGEASMMTAMRPTLQEPMQGNGARPQPQPGMGMLDDSRMQRLSDTERRAVKAVFEAISSLDLADIARRSATV</sequence>
<dbReference type="GO" id="GO:0005737">
    <property type="term" value="C:cytoplasm"/>
    <property type="evidence" value="ECO:0007669"/>
    <property type="project" value="TreeGrafter"/>
</dbReference>